<dbReference type="PRINTS" id="PR00359">
    <property type="entry name" value="BP450"/>
</dbReference>
<comment type="similarity">
    <text evidence="1">Belongs to the cytochrome P450 family.</text>
</comment>
<name>A0A563ET55_9PSEU</name>
<dbReference type="Gene3D" id="1.10.405.20">
    <property type="match status" value="1"/>
</dbReference>
<dbReference type="AlphaFoldDB" id="A0A563ET55"/>
<gene>
    <name evidence="10" type="ORF">FKR81_17595</name>
</gene>
<dbReference type="InterPro" id="IPR036736">
    <property type="entry name" value="ACP-like_sf"/>
</dbReference>
<protein>
    <submittedName>
        <fullName evidence="10">Cytochrome P450</fullName>
    </submittedName>
</protein>
<keyword evidence="6" id="KW-0560">Oxidoreductase</keyword>
<dbReference type="GO" id="GO:0004497">
    <property type="term" value="F:monooxygenase activity"/>
    <property type="evidence" value="ECO:0007669"/>
    <property type="project" value="UniProtKB-KW"/>
</dbReference>
<keyword evidence="4" id="KW-0349">Heme</keyword>
<dbReference type="Gene3D" id="3.50.50.60">
    <property type="entry name" value="FAD/NAD(P)-binding domain"/>
    <property type="match status" value="1"/>
</dbReference>
<dbReference type="SUPFAM" id="SSF51905">
    <property type="entry name" value="FAD/NAD(P)-binding domain"/>
    <property type="match status" value="1"/>
</dbReference>
<dbReference type="SMART" id="SM00824">
    <property type="entry name" value="PKS_TE"/>
    <property type="match status" value="1"/>
</dbReference>
<proteinExistence type="inferred from homology"/>
<dbReference type="CDD" id="cd20625">
    <property type="entry name" value="CYP164-like"/>
    <property type="match status" value="1"/>
</dbReference>
<dbReference type="EMBL" id="VOBR01000010">
    <property type="protein sequence ID" value="TWP50897.1"/>
    <property type="molecule type" value="Genomic_DNA"/>
</dbReference>
<dbReference type="RefSeq" id="WP_146353146.1">
    <property type="nucleotide sequence ID" value="NZ_VOBR01000010.1"/>
</dbReference>
<evidence type="ECO:0000313" key="10">
    <source>
        <dbReference type="EMBL" id="TWP50897.1"/>
    </source>
</evidence>
<keyword evidence="7" id="KW-0408">Iron</keyword>
<dbReference type="SMART" id="SM00823">
    <property type="entry name" value="PKS_PP"/>
    <property type="match status" value="1"/>
</dbReference>
<evidence type="ECO:0000256" key="3">
    <source>
        <dbReference type="ARBA" id="ARBA00022553"/>
    </source>
</evidence>
<keyword evidence="5" id="KW-0479">Metal-binding</keyword>
<dbReference type="Gene3D" id="1.10.1200.10">
    <property type="entry name" value="ACP-like"/>
    <property type="match status" value="1"/>
</dbReference>
<dbReference type="PANTHER" id="PTHR46696">
    <property type="entry name" value="P450, PUTATIVE (EUROFUNG)-RELATED"/>
    <property type="match status" value="1"/>
</dbReference>
<keyword evidence="2" id="KW-0596">Phosphopantetheine</keyword>
<dbReference type="Gene3D" id="3.30.70.1990">
    <property type="match status" value="1"/>
</dbReference>
<evidence type="ECO:0000256" key="4">
    <source>
        <dbReference type="ARBA" id="ARBA00022617"/>
    </source>
</evidence>
<feature type="domain" description="Carrier" evidence="9">
    <location>
        <begin position="430"/>
        <end position="504"/>
    </location>
</feature>
<dbReference type="Proteomes" id="UP000316639">
    <property type="component" value="Unassembled WGS sequence"/>
</dbReference>
<evidence type="ECO:0000256" key="1">
    <source>
        <dbReference type="ARBA" id="ARBA00010617"/>
    </source>
</evidence>
<dbReference type="Gene3D" id="3.40.50.1820">
    <property type="entry name" value="alpha/beta hydrolase"/>
    <property type="match status" value="1"/>
</dbReference>
<dbReference type="GO" id="GO:0031177">
    <property type="term" value="F:phosphopantetheine binding"/>
    <property type="evidence" value="ECO:0007669"/>
    <property type="project" value="InterPro"/>
</dbReference>
<dbReference type="GO" id="GO:0016705">
    <property type="term" value="F:oxidoreductase activity, acting on paired donors, with incorporation or reduction of molecular oxygen"/>
    <property type="evidence" value="ECO:0007669"/>
    <property type="project" value="InterPro"/>
</dbReference>
<keyword evidence="11" id="KW-1185">Reference proteome</keyword>
<evidence type="ECO:0000256" key="6">
    <source>
        <dbReference type="ARBA" id="ARBA00023002"/>
    </source>
</evidence>
<evidence type="ECO:0000256" key="8">
    <source>
        <dbReference type="ARBA" id="ARBA00023033"/>
    </source>
</evidence>
<dbReference type="Pfam" id="PF00067">
    <property type="entry name" value="p450"/>
    <property type="match status" value="1"/>
</dbReference>
<dbReference type="Pfam" id="PF00550">
    <property type="entry name" value="PP-binding"/>
    <property type="match status" value="1"/>
</dbReference>
<evidence type="ECO:0000256" key="7">
    <source>
        <dbReference type="ARBA" id="ARBA00023004"/>
    </source>
</evidence>
<dbReference type="InterPro" id="IPR036396">
    <property type="entry name" value="Cyt_P450_sf"/>
</dbReference>
<keyword evidence="3" id="KW-0597">Phosphoprotein</keyword>
<dbReference type="InterPro" id="IPR036188">
    <property type="entry name" value="FAD/NAD-bd_sf"/>
</dbReference>
<evidence type="ECO:0000256" key="2">
    <source>
        <dbReference type="ARBA" id="ARBA00022450"/>
    </source>
</evidence>
<dbReference type="InterPro" id="IPR001031">
    <property type="entry name" value="Thioesterase"/>
</dbReference>
<evidence type="ECO:0000256" key="5">
    <source>
        <dbReference type="ARBA" id="ARBA00022723"/>
    </source>
</evidence>
<reference evidence="10 11" key="1">
    <citation type="submission" date="2019-07" db="EMBL/GenBank/DDBJ databases">
        <title>Lentzea xizangensis sp. nov., isolated from Qinghai-Tibetan Plateau Soils.</title>
        <authorList>
            <person name="Huang J."/>
        </authorList>
    </citation>
    <scope>NUCLEOTIDE SEQUENCE [LARGE SCALE GENOMIC DNA]</scope>
    <source>
        <strain evidence="10 11">FXJ1.1311</strain>
    </source>
</reference>
<dbReference type="GO" id="GO:0020037">
    <property type="term" value="F:heme binding"/>
    <property type="evidence" value="ECO:0007669"/>
    <property type="project" value="InterPro"/>
</dbReference>
<dbReference type="InterPro" id="IPR001128">
    <property type="entry name" value="Cyt_P450"/>
</dbReference>
<dbReference type="PROSITE" id="PS50075">
    <property type="entry name" value="CARRIER"/>
    <property type="match status" value="1"/>
</dbReference>
<comment type="caution">
    <text evidence="10">The sequence shown here is derived from an EMBL/GenBank/DDBJ whole genome shotgun (WGS) entry which is preliminary data.</text>
</comment>
<dbReference type="PROSITE" id="PS00086">
    <property type="entry name" value="CYTOCHROME_P450"/>
    <property type="match status" value="1"/>
</dbReference>
<accession>A0A563ET55</accession>
<dbReference type="InterPro" id="IPR002397">
    <property type="entry name" value="Cyt_P450_B"/>
</dbReference>
<dbReference type="SUPFAM" id="SSF47336">
    <property type="entry name" value="ACP-like"/>
    <property type="match status" value="1"/>
</dbReference>
<dbReference type="InterPro" id="IPR009081">
    <property type="entry name" value="PP-bd_ACP"/>
</dbReference>
<organism evidence="10 11">
    <name type="scientific">Lentzea tibetensis</name>
    <dbReference type="NCBI Taxonomy" id="2591470"/>
    <lineage>
        <taxon>Bacteria</taxon>
        <taxon>Bacillati</taxon>
        <taxon>Actinomycetota</taxon>
        <taxon>Actinomycetes</taxon>
        <taxon>Pseudonocardiales</taxon>
        <taxon>Pseudonocardiaceae</taxon>
        <taxon>Lentzea</taxon>
    </lineage>
</organism>
<keyword evidence="8" id="KW-0503">Monooxygenase</keyword>
<dbReference type="GO" id="GO:0005506">
    <property type="term" value="F:iron ion binding"/>
    <property type="evidence" value="ECO:0007669"/>
    <property type="project" value="InterPro"/>
</dbReference>
<dbReference type="OrthoDB" id="3971765at2"/>
<dbReference type="InterPro" id="IPR020802">
    <property type="entry name" value="TesA-like"/>
</dbReference>
<dbReference type="Pfam" id="PF00975">
    <property type="entry name" value="Thioesterase"/>
    <property type="match status" value="1"/>
</dbReference>
<evidence type="ECO:0000259" key="9">
    <source>
        <dbReference type="PROSITE" id="PS50075"/>
    </source>
</evidence>
<dbReference type="InterPro" id="IPR020806">
    <property type="entry name" value="PKS_PP-bd"/>
</dbReference>
<dbReference type="Gene3D" id="1.10.630.10">
    <property type="entry name" value="Cytochrome P450"/>
    <property type="match status" value="1"/>
</dbReference>
<dbReference type="PANTHER" id="PTHR46696:SF1">
    <property type="entry name" value="CYTOCHROME P450 YJIB-RELATED"/>
    <property type="match status" value="1"/>
</dbReference>
<evidence type="ECO:0000313" key="11">
    <source>
        <dbReference type="Proteomes" id="UP000316639"/>
    </source>
</evidence>
<sequence>MRTICVIGAGVSGLMTARELENAGHRVIVLEQAKTIAGKCASVEIDGHAYDLGGHVCTTKYERLAELVTELGMETEPTTPHRVFDGTRSRPQSSAFFTREVFQRYTKLRAAEFPHIGEPGLAHSAKALSRPVGEWLREHRLEEMAESLGTGYTAAGYGYLDRDIPALYFVKYAEMTGLLSSTRDLLGHAGSFTIKGGFGSLWHRVAAQLRDVRCGVRVEHVERHEHGVRIRVDHEVIEADALVLTVPIDQVLPALDATEEERDLARQVRYLDYYTTMCSADGLPRSAFSLLEKHTASSEHAGHCVSFHHRYEDSDVYACYSYGADELDGVDGYEGLDVSEQLRDDVAAMGGEVRSPHVQRGWRFMPHFTGEQLADGVLDRIELLQGQRHTYHVGSLPAFELVECAMAYARDVVDRFFRDGTPRRAQIDATTIREWLLEHVALELRVPPRSIRADAQLSSLGLESLSIATLQSALSDWLGFRVPHTLFLELPTVDAMAEYLAAQRVSAEEPEVVVQRQPKLALSLTPQRPFFCIGGAVGAAYYLLPLARAMGQGQPFIGLQGPGFDGTEEPVDEVELLAARYIDEIKLIQPYGPYVIGGHSFGGIVAYEVGRQLRARGEQVARVIMIDSYPAVPGQYEPPWDEMAIIDELWTIRQHAFRDEDAPRRRVDQSLSPAERREQLGRFLGASGTLPVEEHIANIMRVYQAQVEAIVRYEPPPSDLKITLVKADGGFPQVLKDDRHIELHLDDPANGWERVRTGELEVVHVPGDHFNALVPPSLTALANAVLGAIAKIPAPPPPRQLNVEASIHINPMNPDFLADPYPFYDLLRDLAPVYRDEALDGWVLTRYAEVTDVLRRPTVVRPSTETLLTRLPEDVLASMNPFIRRMDASLPFSNRPSHTRLRKLMNRSFTPRAMRQRHDVVERTCAELLDDFRGGDFMTQVAYPFPSRVVMDLVGVPRADHAELMRWGVDVMKTLGEAQFGDDPIAVAALSSAAMDSLVEYLHGLIAVKRANPGDDLMSEQLAAADDTGDLFGERGRWESDEELIVNVIALINAGLETTANWIGNGTLALLRHPDQFALLREDPSIAVTAAEELLRYDSPAPIITPQLATEDIEVAGRLIRAGELIFPVLGAANRDPAQYEEPDRLDLRRASAVTHLTFGSGIHFCIGAALGRMEGQILFPMLARRFPHLRLDPDAPAPVFRPDPALRGLESLHLRW</sequence>
<dbReference type="InterPro" id="IPR002937">
    <property type="entry name" value="Amino_oxidase"/>
</dbReference>
<dbReference type="SUPFAM" id="SSF53474">
    <property type="entry name" value="alpha/beta-Hydrolases"/>
    <property type="match status" value="1"/>
</dbReference>
<dbReference type="InterPro" id="IPR017972">
    <property type="entry name" value="Cyt_P450_CS"/>
</dbReference>
<dbReference type="InterPro" id="IPR029058">
    <property type="entry name" value="AB_hydrolase_fold"/>
</dbReference>
<dbReference type="FunFam" id="1.10.630.10:FF:000018">
    <property type="entry name" value="Cytochrome P450 monooxygenase"/>
    <property type="match status" value="1"/>
</dbReference>
<dbReference type="Pfam" id="PF01593">
    <property type="entry name" value="Amino_oxidase"/>
    <property type="match status" value="1"/>
</dbReference>
<dbReference type="SUPFAM" id="SSF48264">
    <property type="entry name" value="Cytochrome P450"/>
    <property type="match status" value="1"/>
</dbReference>